<evidence type="ECO:0000313" key="4">
    <source>
        <dbReference type="EMBL" id="KAL3406261.1"/>
    </source>
</evidence>
<reference evidence="4 5" key="1">
    <citation type="journal article" date="2024" name="bioRxiv">
        <title>A reference genome for Trichogramma kaykai: A tiny desert-dwelling parasitoid wasp with competing sex-ratio distorters.</title>
        <authorList>
            <person name="Culotta J."/>
            <person name="Lindsey A.R."/>
        </authorList>
    </citation>
    <scope>NUCLEOTIDE SEQUENCE [LARGE SCALE GENOMIC DNA]</scope>
    <source>
        <strain evidence="4 5">KSX58</strain>
    </source>
</reference>
<dbReference type="Gene3D" id="1.25.40.20">
    <property type="entry name" value="Ankyrin repeat-containing domain"/>
    <property type="match status" value="4"/>
</dbReference>
<dbReference type="Proteomes" id="UP001627154">
    <property type="component" value="Unassembled WGS sequence"/>
</dbReference>
<protein>
    <submittedName>
        <fullName evidence="4">Uncharacterized protein</fullName>
    </submittedName>
</protein>
<dbReference type="InterPro" id="IPR002110">
    <property type="entry name" value="Ankyrin_rpt"/>
</dbReference>
<dbReference type="Pfam" id="PF13857">
    <property type="entry name" value="Ank_5"/>
    <property type="match status" value="1"/>
</dbReference>
<gene>
    <name evidence="4" type="ORF">TKK_001615</name>
</gene>
<dbReference type="Pfam" id="PF00023">
    <property type="entry name" value="Ank"/>
    <property type="match status" value="1"/>
</dbReference>
<dbReference type="PROSITE" id="PS50297">
    <property type="entry name" value="ANK_REP_REGION"/>
    <property type="match status" value="3"/>
</dbReference>
<keyword evidence="1" id="KW-0677">Repeat</keyword>
<evidence type="ECO:0000313" key="5">
    <source>
        <dbReference type="Proteomes" id="UP001627154"/>
    </source>
</evidence>
<feature type="repeat" description="ANK" evidence="3">
    <location>
        <begin position="354"/>
        <end position="386"/>
    </location>
</feature>
<dbReference type="Pfam" id="PF12796">
    <property type="entry name" value="Ank_2"/>
    <property type="match status" value="1"/>
</dbReference>
<feature type="repeat" description="ANK" evidence="3">
    <location>
        <begin position="281"/>
        <end position="313"/>
    </location>
</feature>
<sequence length="655" mass="75755">MSEDKFDVYYSNGGDGGLYNLDYEINNYLTVVSNLRTMKKLREKVIQEMEKGQISTEKSRMNLFKELDPLISNWKGQYPDLGKLFGRKQMDWLIEKYLMFVQNRGTMKTNLLSFVIECGYKDKPDVDEGGKPLLRRTTPVHYASSRNFFRENSTVRELFRIYDRFDVNYCDELRGITHFYVACENGFYDIVEKFLEFGQDPNCLLQKSVVSPLRVALYYKYQNVAELLLKNGANPNLANEDGWTPLHAICLRECDDDLAELFFKMCDDSNHSLQIDARDKWDQTPLHVAVGNNNKKTAKLLLKRGANPNLANKDGWTPLHAICSRKFADDFDELFFKMCDDSNHSLQIDARDKWDQTPLHVAVGNNNKKIAKLLLKRGADPNMATDHGLTPLHFICMYKTDTADLVETLFQVCDDRHQLVQVDTKDKSGWTPLQWAVANLRPNLVDVLLDHGAKLSNFVFPTMSHFNAGFVSMLDETAVHAKLKVVFDLRAVVKCLEKRGYKLKLQDVQTITRFFARYGLFEKLTNLDPRWYDKEEFSSEAKNIEMSPNQSLYDLIRSPPAKAKDILPNEDYYHKLVSSIEWSELPEEFRIASVAKLCEIMARGFLYKRRALVSLMKLTGNKLPILCYEMIIELLKNKDLWHTRLASSDENKKSQ</sequence>
<feature type="repeat" description="ANK" evidence="3">
    <location>
        <begin position="428"/>
        <end position="456"/>
    </location>
</feature>
<dbReference type="PANTHER" id="PTHR24198:SF165">
    <property type="entry name" value="ANKYRIN REPEAT-CONTAINING PROTEIN-RELATED"/>
    <property type="match status" value="1"/>
</dbReference>
<keyword evidence="5" id="KW-1185">Reference proteome</keyword>
<accession>A0ABD2XM60</accession>
<feature type="repeat" description="ANK" evidence="3">
    <location>
        <begin position="208"/>
        <end position="240"/>
    </location>
</feature>
<dbReference type="PANTHER" id="PTHR24198">
    <property type="entry name" value="ANKYRIN REPEAT AND PROTEIN KINASE DOMAIN-CONTAINING PROTEIN"/>
    <property type="match status" value="1"/>
</dbReference>
<evidence type="ECO:0000256" key="1">
    <source>
        <dbReference type="ARBA" id="ARBA00022737"/>
    </source>
</evidence>
<dbReference type="EMBL" id="JBJJXI010000019">
    <property type="protein sequence ID" value="KAL3406261.1"/>
    <property type="molecule type" value="Genomic_DNA"/>
</dbReference>
<keyword evidence="2 3" id="KW-0040">ANK repeat</keyword>
<dbReference type="AlphaFoldDB" id="A0ABD2XM60"/>
<evidence type="ECO:0000256" key="2">
    <source>
        <dbReference type="ARBA" id="ARBA00023043"/>
    </source>
</evidence>
<dbReference type="SMART" id="SM00248">
    <property type="entry name" value="ANK"/>
    <property type="match status" value="9"/>
</dbReference>
<organism evidence="4 5">
    <name type="scientific">Trichogramma kaykai</name>
    <dbReference type="NCBI Taxonomy" id="54128"/>
    <lineage>
        <taxon>Eukaryota</taxon>
        <taxon>Metazoa</taxon>
        <taxon>Ecdysozoa</taxon>
        <taxon>Arthropoda</taxon>
        <taxon>Hexapoda</taxon>
        <taxon>Insecta</taxon>
        <taxon>Pterygota</taxon>
        <taxon>Neoptera</taxon>
        <taxon>Endopterygota</taxon>
        <taxon>Hymenoptera</taxon>
        <taxon>Apocrita</taxon>
        <taxon>Proctotrupomorpha</taxon>
        <taxon>Chalcidoidea</taxon>
        <taxon>Trichogrammatidae</taxon>
        <taxon>Trichogramma</taxon>
    </lineage>
</organism>
<dbReference type="SUPFAM" id="SSF48403">
    <property type="entry name" value="Ankyrin repeat"/>
    <property type="match status" value="1"/>
</dbReference>
<name>A0ABD2XM60_9HYME</name>
<dbReference type="InterPro" id="IPR036770">
    <property type="entry name" value="Ankyrin_rpt-contain_sf"/>
</dbReference>
<comment type="caution">
    <text evidence="4">The sequence shown here is derived from an EMBL/GenBank/DDBJ whole genome shotgun (WGS) entry which is preliminary data.</text>
</comment>
<evidence type="ECO:0000256" key="3">
    <source>
        <dbReference type="PROSITE-ProRule" id="PRU00023"/>
    </source>
</evidence>
<proteinExistence type="predicted"/>
<dbReference type="PROSITE" id="PS50088">
    <property type="entry name" value="ANK_REPEAT"/>
    <property type="match status" value="4"/>
</dbReference>